<proteinExistence type="predicted"/>
<protein>
    <recommendedName>
        <fullName evidence="3">DegT/DnrJ/EryC1/StrS aminotransferase</fullName>
    </recommendedName>
</protein>
<evidence type="ECO:0008006" key="3">
    <source>
        <dbReference type="Google" id="ProtNLM"/>
    </source>
</evidence>
<name>A0A158EZD0_CABCO</name>
<organism evidence="1 2">
    <name type="scientific">Caballeronia cordobensis</name>
    <name type="common">Burkholderia cordobensis</name>
    <dbReference type="NCBI Taxonomy" id="1353886"/>
    <lineage>
        <taxon>Bacteria</taxon>
        <taxon>Pseudomonadati</taxon>
        <taxon>Pseudomonadota</taxon>
        <taxon>Betaproteobacteria</taxon>
        <taxon>Burkholderiales</taxon>
        <taxon>Burkholderiaceae</taxon>
        <taxon>Caballeronia</taxon>
    </lineage>
</organism>
<dbReference type="Proteomes" id="UP000054740">
    <property type="component" value="Unassembled WGS sequence"/>
</dbReference>
<evidence type="ECO:0000313" key="1">
    <source>
        <dbReference type="EMBL" id="SAL12917.1"/>
    </source>
</evidence>
<sequence length="327" mass="37577">MNAAPMPRAVGGYFELELPPARSFLHDNALRFQSSRAAFLALVRSLRPKAVWMPWFMCDAMLEPLRMARIPVKRYAIDRNMRPQSVDLAPGEWIVYVNYFGLCDRQVDDVLDRFPRDRVVIDNAQALFAQPRDCLATIYSPRKFVGVPDGGLLVTRERIDMPEASDRSSIQRCEHLLRRIADDAEAGYAAYAAAEESLKNQEPLRMSDLTQRMLGGIDFDAVRSRRVANFNYLHERLHTHNRSALHFERERAVPLCYPFFGAPAALRDRLRQQRIYTPTYWPDVAEAKDAPEFERAIAASAIFLPCDQRLTPRDLEPIVQRVLEQLT</sequence>
<dbReference type="EMBL" id="FCNY02000001">
    <property type="protein sequence ID" value="SAL12917.1"/>
    <property type="molecule type" value="Genomic_DNA"/>
</dbReference>
<gene>
    <name evidence="1" type="ORF">AWB70_00388</name>
</gene>
<evidence type="ECO:0000313" key="2">
    <source>
        <dbReference type="Proteomes" id="UP000054740"/>
    </source>
</evidence>
<dbReference type="InterPro" id="IPR015424">
    <property type="entry name" value="PyrdxlP-dep_Trfase"/>
</dbReference>
<dbReference type="AlphaFoldDB" id="A0A158EZD0"/>
<accession>A0A158EZD0</accession>
<dbReference type="SUPFAM" id="SSF53383">
    <property type="entry name" value="PLP-dependent transferases"/>
    <property type="match status" value="1"/>
</dbReference>
<keyword evidence="2" id="KW-1185">Reference proteome</keyword>
<dbReference type="RefSeq" id="WP_235024125.1">
    <property type="nucleotide sequence ID" value="NZ_FCNY02000001.1"/>
</dbReference>
<reference evidence="2" key="1">
    <citation type="submission" date="2016-01" db="EMBL/GenBank/DDBJ databases">
        <authorList>
            <person name="Peeters C."/>
        </authorList>
    </citation>
    <scope>NUCLEOTIDE SEQUENCE [LARGE SCALE GENOMIC DNA]</scope>
</reference>